<feature type="transmembrane region" description="Helical" evidence="3">
    <location>
        <begin position="266"/>
        <end position="287"/>
    </location>
</feature>
<feature type="transmembrane region" description="Helical" evidence="3">
    <location>
        <begin position="157"/>
        <end position="179"/>
    </location>
</feature>
<dbReference type="Proteomes" id="UP000825434">
    <property type="component" value="Chromosome 7"/>
</dbReference>
<evidence type="ECO:0000256" key="3">
    <source>
        <dbReference type="SAM" id="Phobius"/>
    </source>
</evidence>
<dbReference type="PANTHER" id="PTHR28136">
    <property type="entry name" value="NUCLEUS EXPORT PROTEIN BRR6"/>
    <property type="match status" value="1"/>
</dbReference>
<feature type="region of interest" description="Disordered" evidence="2">
    <location>
        <begin position="1"/>
        <end position="20"/>
    </location>
</feature>
<proteinExistence type="predicted"/>
<evidence type="ECO:0000256" key="1">
    <source>
        <dbReference type="SAM" id="Coils"/>
    </source>
</evidence>
<reference evidence="5 6" key="1">
    <citation type="submission" date="2021-06" db="EMBL/GenBank/DDBJ databases">
        <title>Candida outbreak in Lebanon.</title>
        <authorList>
            <person name="Finianos M."/>
        </authorList>
    </citation>
    <scope>NUCLEOTIDE SEQUENCE [LARGE SCALE GENOMIC DNA]</scope>
    <source>
        <strain evidence="5">CA3LBN</strain>
    </source>
</reference>
<accession>A0ABX8IE79</accession>
<evidence type="ECO:0000256" key="2">
    <source>
        <dbReference type="SAM" id="MobiDB-lite"/>
    </source>
</evidence>
<gene>
    <name evidence="5" type="ORF">CA3LBN_004649</name>
</gene>
<dbReference type="InterPro" id="IPR040202">
    <property type="entry name" value="Brl1/Brr6"/>
</dbReference>
<keyword evidence="3" id="KW-0812">Transmembrane</keyword>
<feature type="region of interest" description="Disordered" evidence="2">
    <location>
        <begin position="50"/>
        <end position="105"/>
    </location>
</feature>
<dbReference type="SMART" id="SM01042">
    <property type="entry name" value="Brr6_like_C_C"/>
    <property type="match status" value="1"/>
</dbReference>
<evidence type="ECO:0000313" key="5">
    <source>
        <dbReference type="EMBL" id="QWU90288.1"/>
    </source>
</evidence>
<keyword evidence="6" id="KW-1185">Reference proteome</keyword>
<feature type="coiled-coil region" evidence="1">
    <location>
        <begin position="295"/>
        <end position="329"/>
    </location>
</feature>
<dbReference type="Pfam" id="PF10104">
    <property type="entry name" value="Brr6_like_C_C"/>
    <property type="match status" value="1"/>
</dbReference>
<dbReference type="EMBL" id="CP076667">
    <property type="protein sequence ID" value="QWU90288.1"/>
    <property type="molecule type" value="Genomic_DNA"/>
</dbReference>
<organism evidence="5 6">
    <name type="scientific">Candidozyma haemuli</name>
    <dbReference type="NCBI Taxonomy" id="45357"/>
    <lineage>
        <taxon>Eukaryota</taxon>
        <taxon>Fungi</taxon>
        <taxon>Dikarya</taxon>
        <taxon>Ascomycota</taxon>
        <taxon>Saccharomycotina</taxon>
        <taxon>Pichiomycetes</taxon>
        <taxon>Metschnikowiaceae</taxon>
        <taxon>Candidozyma</taxon>
    </lineage>
</organism>
<sequence length="357" mass="40618">MSPQFRIPFGNRNEETQYATPEAKPIIVNDILPDAESTLDQDLLRYGNGTGWSTQTKNEAHGVRKRLPSILKTSPSRTFTEPVNSSSTPLPGAQPPSRTPPRMGRVVFSPTKEVMRYEEDNGERVFRTEPEGNTTDDKTNPRPSFLNNYTIPYILSMYLQLLFNVLLASIIFYIIYLFISTIKADTRHKMEIATTDALREISLCSREFYRNKCATNHRAPALEVPCLEWEKCMNRDPEKIGKSLVTAQTFGEIINEFLKPISWKSVFLCNFLLIGSFVATNILLGGFRGGMSYDQLDNLRKLKALEDRLNAAENEMESLRKSNAELKKQAPTYLSQHELDLMNESIGYSPLMAKSRR</sequence>
<feature type="compositionally biased region" description="Polar residues" evidence="2">
    <location>
        <begin position="71"/>
        <end position="89"/>
    </location>
</feature>
<protein>
    <recommendedName>
        <fullName evidence="4">Brl1/Brr6 domain-containing protein</fullName>
    </recommendedName>
</protein>
<feature type="domain" description="Brl1/Brr6" evidence="4">
    <location>
        <begin position="155"/>
        <end position="288"/>
    </location>
</feature>
<name>A0ABX8IE79_9ASCO</name>
<dbReference type="PANTHER" id="PTHR28136:SF1">
    <property type="entry name" value="NUCLEUS EXPORT PROTEIN BRL1"/>
    <property type="match status" value="1"/>
</dbReference>
<evidence type="ECO:0000259" key="4">
    <source>
        <dbReference type="SMART" id="SM01042"/>
    </source>
</evidence>
<keyword evidence="3" id="KW-1133">Transmembrane helix</keyword>
<keyword evidence="3" id="KW-0472">Membrane</keyword>
<keyword evidence="1" id="KW-0175">Coiled coil</keyword>
<evidence type="ECO:0000313" key="6">
    <source>
        <dbReference type="Proteomes" id="UP000825434"/>
    </source>
</evidence>
<dbReference type="InterPro" id="IPR018767">
    <property type="entry name" value="Brl1/Brr6_dom"/>
</dbReference>